<dbReference type="Pfam" id="PF01904">
    <property type="entry name" value="DUF72"/>
    <property type="match status" value="1"/>
</dbReference>
<sequence>MEQSKNSLGKLYMGTSGLILPVPNKAFYPDEFKERSRLCYYSSLMNSIEVNSSFYKTPMGNTVAKWVNEVNDDFKFTFKLLRDITHNKGLIFDPVLLQKFMHSISFAKEKQGILLIQFPPSLKVESSLQVERLLTFVREYDPVGWKVAVEFRHPSWYKTETYDLLNDRNISLVIHDKAPAHTPMIELDASFVYLRFHGPNGNYRGSYDDGFLAEYASYISDWLNDGKEVYVYFNNTMGEAYQNLSTLRDFVSESVFDAER</sequence>
<dbReference type="InterPro" id="IPR002763">
    <property type="entry name" value="DUF72"/>
</dbReference>
<dbReference type="SUPFAM" id="SSF117396">
    <property type="entry name" value="TM1631-like"/>
    <property type="match status" value="1"/>
</dbReference>
<dbReference type="InterPro" id="IPR036520">
    <property type="entry name" value="UPF0759_sf"/>
</dbReference>
<dbReference type="PANTHER" id="PTHR30348:SF14">
    <property type="entry name" value="BLR8050 PROTEIN"/>
    <property type="match status" value="1"/>
</dbReference>
<name>A0A317F397_9SPHI</name>
<comment type="caution">
    <text evidence="1">The sequence shown here is derived from an EMBL/GenBank/DDBJ whole genome shotgun (WGS) entry which is preliminary data.</text>
</comment>
<evidence type="ECO:0000313" key="2">
    <source>
        <dbReference type="Proteomes" id="UP000245391"/>
    </source>
</evidence>
<dbReference type="EMBL" id="QGNY01000003">
    <property type="protein sequence ID" value="PWS31968.1"/>
    <property type="molecule type" value="Genomic_DNA"/>
</dbReference>
<dbReference type="OrthoDB" id="9780310at2"/>
<gene>
    <name evidence="1" type="ORF">DF947_09265</name>
</gene>
<reference evidence="2" key="1">
    <citation type="submission" date="2018-05" db="EMBL/GenBank/DDBJ databases">
        <title>Pedobacter paludis sp. nov., isolated from wetland soil.</title>
        <authorList>
            <person name="Zhang Y."/>
        </authorList>
    </citation>
    <scope>NUCLEOTIDE SEQUENCE [LARGE SCALE GENOMIC DNA]</scope>
    <source>
        <strain evidence="2">R-8</strain>
    </source>
</reference>
<proteinExistence type="predicted"/>
<organism evidence="1 2">
    <name type="scientific">Pedobacter paludis</name>
    <dbReference type="NCBI Taxonomy" id="2203212"/>
    <lineage>
        <taxon>Bacteria</taxon>
        <taxon>Pseudomonadati</taxon>
        <taxon>Bacteroidota</taxon>
        <taxon>Sphingobacteriia</taxon>
        <taxon>Sphingobacteriales</taxon>
        <taxon>Sphingobacteriaceae</taxon>
        <taxon>Pedobacter</taxon>
    </lineage>
</organism>
<evidence type="ECO:0000313" key="1">
    <source>
        <dbReference type="EMBL" id="PWS31968.1"/>
    </source>
</evidence>
<dbReference type="AlphaFoldDB" id="A0A317F397"/>
<dbReference type="Gene3D" id="3.20.20.410">
    <property type="entry name" value="Protein of unknown function UPF0759"/>
    <property type="match status" value="1"/>
</dbReference>
<dbReference type="RefSeq" id="WP_109929421.1">
    <property type="nucleotide sequence ID" value="NZ_QGNY01000003.1"/>
</dbReference>
<protein>
    <submittedName>
        <fullName evidence="1">DUF72 domain-containing protein</fullName>
    </submittedName>
</protein>
<dbReference type="PANTHER" id="PTHR30348">
    <property type="entry name" value="UNCHARACTERIZED PROTEIN YECE"/>
    <property type="match status" value="1"/>
</dbReference>
<dbReference type="Proteomes" id="UP000245391">
    <property type="component" value="Unassembled WGS sequence"/>
</dbReference>
<accession>A0A317F397</accession>
<keyword evidence="2" id="KW-1185">Reference proteome</keyword>